<name>J9FX91_9ZZZZ</name>
<evidence type="ECO:0000313" key="1">
    <source>
        <dbReference type="EMBL" id="EJW99586.1"/>
    </source>
</evidence>
<sequence length="34" mass="3632">MPGFEALNELLFAVEDGGKEKVADRRLAVAVSAK</sequence>
<comment type="caution">
    <text evidence="1">The sequence shown here is derived from an EMBL/GenBank/DDBJ whole genome shotgun (WGS) entry which is preliminary data.</text>
</comment>
<gene>
    <name evidence="1" type="ORF">EVA_12314</name>
</gene>
<accession>J9FX91</accession>
<proteinExistence type="predicted"/>
<dbReference type="EMBL" id="AMCI01003743">
    <property type="protein sequence ID" value="EJW99586.1"/>
    <property type="molecule type" value="Genomic_DNA"/>
</dbReference>
<reference evidence="1" key="1">
    <citation type="journal article" date="2012" name="PLoS ONE">
        <title>Gene sets for utilization of primary and secondary nutrition supplies in the distal gut of endangered iberian lynx.</title>
        <authorList>
            <person name="Alcaide M."/>
            <person name="Messina E."/>
            <person name="Richter M."/>
            <person name="Bargiela R."/>
            <person name="Peplies J."/>
            <person name="Huws S.A."/>
            <person name="Newbold C.J."/>
            <person name="Golyshin P.N."/>
            <person name="Simon M.A."/>
            <person name="Lopez G."/>
            <person name="Yakimov M.M."/>
            <person name="Ferrer M."/>
        </authorList>
    </citation>
    <scope>NUCLEOTIDE SEQUENCE</scope>
</reference>
<organism evidence="1">
    <name type="scientific">gut metagenome</name>
    <dbReference type="NCBI Taxonomy" id="749906"/>
    <lineage>
        <taxon>unclassified sequences</taxon>
        <taxon>metagenomes</taxon>
        <taxon>organismal metagenomes</taxon>
    </lineage>
</organism>
<protein>
    <submittedName>
        <fullName evidence="1">Uncharacterized protein</fullName>
    </submittedName>
</protein>
<dbReference type="AlphaFoldDB" id="J9FX91"/>